<dbReference type="GO" id="GO:0006260">
    <property type="term" value="P:DNA replication"/>
    <property type="evidence" value="ECO:0007669"/>
    <property type="project" value="UniProtKB-KW"/>
</dbReference>
<keyword evidence="3" id="KW-0235">DNA replication</keyword>
<evidence type="ECO:0000256" key="5">
    <source>
        <dbReference type="SAM" id="MobiDB-lite"/>
    </source>
</evidence>
<keyword evidence="9" id="KW-1185">Reference proteome</keyword>
<proteinExistence type="inferred from homology"/>
<dbReference type="PANTHER" id="PTHR14052:SF0">
    <property type="entry name" value="ORIGIN RECOGNITION COMPLEX SUBUNIT 2"/>
    <property type="match status" value="1"/>
</dbReference>
<feature type="domain" description="Origin recognition complex subunit 2 winged-helix" evidence="7">
    <location>
        <begin position="652"/>
        <end position="712"/>
    </location>
</feature>
<dbReference type="KEGG" id="cot:CORT_0C07160"/>
<comment type="similarity">
    <text evidence="2">Belongs to the ORC2 family.</text>
</comment>
<evidence type="ECO:0000256" key="1">
    <source>
        <dbReference type="ARBA" id="ARBA00004123"/>
    </source>
</evidence>
<gene>
    <name evidence="8" type="ORF">CORT_0C07160</name>
</gene>
<feature type="compositionally biased region" description="Polar residues" evidence="5">
    <location>
        <begin position="32"/>
        <end position="45"/>
    </location>
</feature>
<dbReference type="HOGENOM" id="CLU_382621_0_0_1"/>
<evidence type="ECO:0000313" key="9">
    <source>
        <dbReference type="Proteomes" id="UP000005018"/>
    </source>
</evidence>
<dbReference type="InterPro" id="IPR056772">
    <property type="entry name" value="RecA-like_ORC2"/>
</dbReference>
<evidence type="ECO:0000256" key="4">
    <source>
        <dbReference type="ARBA" id="ARBA00023242"/>
    </source>
</evidence>
<reference evidence="8 9" key="1">
    <citation type="journal article" date="2012" name="PLoS ONE">
        <title>Sequence and analysis of the genome of the pathogenic yeast Candida orthopsilosis.</title>
        <authorList>
            <person name="Riccombeni A."/>
            <person name="Vidanes G."/>
            <person name="Proux-Wera E."/>
            <person name="Wolfe K.H."/>
            <person name="Butler G."/>
        </authorList>
    </citation>
    <scope>NUCLEOTIDE SEQUENCE [LARGE SCALE GENOMIC DNA]</scope>
    <source>
        <strain evidence="8 9">Co 90-125</strain>
    </source>
</reference>
<organism evidence="8 9">
    <name type="scientific">Candida orthopsilosis (strain 90-125)</name>
    <name type="common">Yeast</name>
    <dbReference type="NCBI Taxonomy" id="1136231"/>
    <lineage>
        <taxon>Eukaryota</taxon>
        <taxon>Fungi</taxon>
        <taxon>Dikarya</taxon>
        <taxon>Ascomycota</taxon>
        <taxon>Saccharomycotina</taxon>
        <taxon>Pichiomycetes</taxon>
        <taxon>Debaryomycetaceae</taxon>
        <taxon>Candida/Lodderomyces clade</taxon>
        <taxon>Candida</taxon>
    </lineage>
</organism>
<feature type="compositionally biased region" description="Basic and acidic residues" evidence="5">
    <location>
        <begin position="178"/>
        <end position="189"/>
    </location>
</feature>
<dbReference type="eggNOG" id="KOG2928">
    <property type="taxonomic scope" value="Eukaryota"/>
</dbReference>
<dbReference type="Pfam" id="PF24882">
    <property type="entry name" value="WHD_ORC2"/>
    <property type="match status" value="1"/>
</dbReference>
<feature type="domain" description="Origin recognition complex subunit 2 RecA-like" evidence="6">
    <location>
        <begin position="402"/>
        <end position="584"/>
    </location>
</feature>
<dbReference type="GO" id="GO:0003688">
    <property type="term" value="F:DNA replication origin binding"/>
    <property type="evidence" value="ECO:0007669"/>
    <property type="project" value="TreeGrafter"/>
</dbReference>
<evidence type="ECO:0000259" key="6">
    <source>
        <dbReference type="Pfam" id="PF04084"/>
    </source>
</evidence>
<dbReference type="RefSeq" id="XP_003868991.1">
    <property type="nucleotide sequence ID" value="XM_003868943.1"/>
</dbReference>
<dbReference type="OrthoDB" id="346673at2759"/>
<keyword evidence="4" id="KW-0539">Nucleus</keyword>
<evidence type="ECO:0000313" key="8">
    <source>
        <dbReference type="EMBL" id="CCG26087.1"/>
    </source>
</evidence>
<dbReference type="InterPro" id="IPR056773">
    <property type="entry name" value="WHD_ORC2"/>
</dbReference>
<evidence type="ECO:0008006" key="10">
    <source>
        <dbReference type="Google" id="ProtNLM"/>
    </source>
</evidence>
<dbReference type="AlphaFoldDB" id="H8X4D5"/>
<sequence>MRCDVGYIDPRKIFPKQKASSKSLLVVFSQTDSMLQSHNGTPTRSPSKKKELIDSLGAVNRFPSLSPVKTPNGRAGLRSPEKRSIIDLDKSARKKAHHTLYDKLMNDELESDDFLDRQDRALAESIIRSSRKEPNNWMPDRNYGSDVELEVDLTAVSKKGRRIKKRYIEDNLDDEHDFVSDSEVSHESVDDSGSDSDESVSKEFSSPHRRTYLETASKASNGDSKSKRRRIRGQVVAEKVKSIFHQDDELFDQGSPADFDSPPPPVAQSVAKKSFANLLISQYSDRTTVPIVSGLNARKYEQSLEKEKFEPLPVPELDCEGHIKNNSYLERYFEGRDPSRVNQERLLDEKVFSMEGPEGYFEQLHRRFKVNAKSLIAVAPHVSESEFDDAIQLSETICQDQKSTLFSLHKYLYNQWCFELSQNYNLMFYGVGSKLNVINDFVENYVGSWWDAIFGGAPPKALVVNGYNPNVDFKAIALQIASVLLPGEESRFPKHVSETVPYLVDQMERNREQLPSERILKPQLLLVVHNLDGEAFRTDKIQGLFAQLMSIPEIWVLSSIDHINAPLLWDSSKSKSMNLIWHDLTTYNTYSIETSFKDVLSMGKSKKYIGSLGAKFVLRSLTDNHRQLYKILLADQLGNMEVTASSKGFGLKGTVKFGVDLKTLYNQCLDEFIVSNEVTFRTFLKEYVDHKMCQLVKDSSGLEKTFIPFTFGELQELKRQEFG</sequence>
<dbReference type="GO" id="GO:0005664">
    <property type="term" value="C:nuclear origin of replication recognition complex"/>
    <property type="evidence" value="ECO:0007669"/>
    <property type="project" value="TreeGrafter"/>
</dbReference>
<evidence type="ECO:0000259" key="7">
    <source>
        <dbReference type="Pfam" id="PF24882"/>
    </source>
</evidence>
<dbReference type="EMBL" id="HE681721">
    <property type="protein sequence ID" value="CCG26087.1"/>
    <property type="molecule type" value="Genomic_DNA"/>
</dbReference>
<feature type="region of interest" description="Disordered" evidence="5">
    <location>
        <begin position="32"/>
        <end position="53"/>
    </location>
</feature>
<accession>H8X4D5</accession>
<name>H8X4D5_CANO9</name>
<evidence type="ECO:0000256" key="2">
    <source>
        <dbReference type="ARBA" id="ARBA00007421"/>
    </source>
</evidence>
<feature type="region of interest" description="Disordered" evidence="5">
    <location>
        <begin position="178"/>
        <end position="232"/>
    </location>
</feature>
<dbReference type="Proteomes" id="UP000005018">
    <property type="component" value="Chromosome 3"/>
</dbReference>
<dbReference type="GeneID" id="14539618"/>
<dbReference type="Pfam" id="PF04084">
    <property type="entry name" value="RecA-like_ORC2"/>
    <property type="match status" value="1"/>
</dbReference>
<dbReference type="PANTHER" id="PTHR14052">
    <property type="entry name" value="ORIGIN RECOGNITION COMPLEX SUBUNIT 2"/>
    <property type="match status" value="1"/>
</dbReference>
<evidence type="ECO:0000256" key="3">
    <source>
        <dbReference type="ARBA" id="ARBA00022705"/>
    </source>
</evidence>
<dbReference type="InterPro" id="IPR007220">
    <property type="entry name" value="ORC2"/>
</dbReference>
<comment type="subcellular location">
    <subcellularLocation>
        <location evidence="1">Nucleus</location>
    </subcellularLocation>
</comment>
<protein>
    <recommendedName>
        <fullName evidence="10">Origin recognition complex subunit 2</fullName>
    </recommendedName>
</protein>